<comment type="similarity">
    <text evidence="1 2">Belongs to the MON1/SAND family.</text>
</comment>
<dbReference type="GO" id="GO:0006623">
    <property type="term" value="P:protein targeting to vacuole"/>
    <property type="evidence" value="ECO:0007669"/>
    <property type="project" value="UniProtKB-UniRule"/>
</dbReference>
<dbReference type="InterPro" id="IPR004353">
    <property type="entry name" value="Mon1"/>
</dbReference>
<evidence type="ECO:0000256" key="2">
    <source>
        <dbReference type="RuleBase" id="RU367048"/>
    </source>
</evidence>
<evidence type="ECO:0000313" key="8">
    <source>
        <dbReference type="Proteomes" id="UP001175271"/>
    </source>
</evidence>
<dbReference type="EMBL" id="JAUCMV010000005">
    <property type="protein sequence ID" value="KAK0398106.1"/>
    <property type="molecule type" value="Genomic_DNA"/>
</dbReference>
<feature type="domain" description="FUZ/MON1/HPS1 third Longin" evidence="6">
    <location>
        <begin position="711"/>
        <end position="813"/>
    </location>
</feature>
<dbReference type="Pfam" id="PF19036">
    <property type="entry name" value="Fuz_longin_1"/>
    <property type="match status" value="1"/>
</dbReference>
<dbReference type="PRINTS" id="PR01546">
    <property type="entry name" value="YEAST73DUF"/>
</dbReference>
<feature type="compositionally biased region" description="Acidic residues" evidence="3">
    <location>
        <begin position="390"/>
        <end position="401"/>
    </location>
</feature>
<dbReference type="PANTHER" id="PTHR13027:SF7">
    <property type="entry name" value="VACUOLAR FUSION PROTEIN MON1 HOMOLOG"/>
    <property type="match status" value="1"/>
</dbReference>
<evidence type="ECO:0000259" key="5">
    <source>
        <dbReference type="Pfam" id="PF19037"/>
    </source>
</evidence>
<accession>A0AA39H2P8</accession>
<protein>
    <recommendedName>
        <fullName evidence="2">Vacuolar fusion protein MON1 homolog</fullName>
    </recommendedName>
</protein>
<organism evidence="7 8">
    <name type="scientific">Steinernema hermaphroditum</name>
    <dbReference type="NCBI Taxonomy" id="289476"/>
    <lineage>
        <taxon>Eukaryota</taxon>
        <taxon>Metazoa</taxon>
        <taxon>Ecdysozoa</taxon>
        <taxon>Nematoda</taxon>
        <taxon>Chromadorea</taxon>
        <taxon>Rhabditida</taxon>
        <taxon>Tylenchina</taxon>
        <taxon>Panagrolaimomorpha</taxon>
        <taxon>Strongyloidoidea</taxon>
        <taxon>Steinernematidae</taxon>
        <taxon>Steinernema</taxon>
    </lineage>
</organism>
<proteinExistence type="inferred from homology"/>
<sequence length="826" mass="93030">MEFSFAIRSQQALSKSTENSTLTDDMSNLTIQVVPSTCTESSSTDAWITLPIRMFGTVCSGKVNIEQRNAYFARCSSIRQMDENICTKEELLSAKFYITESIRNVHLKDVDESSLHEPQWEDEKCHNVIEEVYYVVSDDEVSVQFKYTTVAASNATSFSQSFSVNHMREREEMRLILTRTVAGEKSFLSVPRGGNCLNFNRSKPVAWNVSTTTACSTPVESCIDLKQKLETVIDHYRPVTLTFGEDEVRVLTKNISSAKSNGCVLPSQVNIVVGVVNIEGNRSVNFFVWETVEAQMPAKATHWWLKFHMDFVTITPKPLYENHALFPTGPSVHSVTLAAPRMHMAEVEESEGIVPGGRQTLASSESCAQLQLPHSRSTKPEDDESVVRLEDEENGDGDLEPEVSDSKILEMLTSLPYHVFVLSAYGKPIFASAGHEDRMCPLFALVQAFVHKVESWKDNLCSIDAPNLHVRFSHRHPLILCIVSRSPFQLTNQLDVVYHQILSILSKTQLKKAYELRGENYDIRKLLRGSSDRSLYGCLRSWRADPAVFMSGVRVLPMAYSDREFIASTIASTVNAANLTDGVIFGIVLAHRQLVAYVRMKRYLLAPCDLHILINTVHGNSSFRNVEVWAPICLPRFNSQGFLHAHVSYLWDDSDAVLMLVSTARDQFFPLSTIRKEIVNKLNSSKHCSSIRESIQKPISFDLKQIGCPDLWHFIYNNTSSSQVCSSAFGKPFISKAERAYLIEQYNGLHSYVQKSDAQKHSVKTLFIVKSTCTVYVAINPSYELYCTFSPLVQRSSAVSCAEKLIKALKKEEGRFFYVVTSNFVN</sequence>
<feature type="domain" description="FUZ/MON1/HPS1 first Longin" evidence="4">
    <location>
        <begin position="418"/>
        <end position="531"/>
    </location>
</feature>
<dbReference type="Proteomes" id="UP001175271">
    <property type="component" value="Unassembled WGS sequence"/>
</dbReference>
<evidence type="ECO:0000256" key="3">
    <source>
        <dbReference type="SAM" id="MobiDB-lite"/>
    </source>
</evidence>
<comment type="caution">
    <text evidence="7">The sequence shown here is derived from an EMBL/GenBank/DDBJ whole genome shotgun (WGS) entry which is preliminary data.</text>
</comment>
<name>A0AA39H2P8_9BILA</name>
<dbReference type="GO" id="GO:0032510">
    <property type="term" value="P:endosome to lysosome transport via multivesicular body sorting pathway"/>
    <property type="evidence" value="ECO:0007669"/>
    <property type="project" value="TreeGrafter"/>
</dbReference>
<dbReference type="Pfam" id="PF19038">
    <property type="entry name" value="Fuz_longin_3"/>
    <property type="match status" value="1"/>
</dbReference>
<evidence type="ECO:0000259" key="4">
    <source>
        <dbReference type="Pfam" id="PF19036"/>
    </source>
</evidence>
<evidence type="ECO:0000256" key="1">
    <source>
        <dbReference type="ARBA" id="ARBA00008968"/>
    </source>
</evidence>
<evidence type="ECO:0000313" key="7">
    <source>
        <dbReference type="EMBL" id="KAK0398106.1"/>
    </source>
</evidence>
<gene>
    <name evidence="7" type="ORF">QR680_002432</name>
</gene>
<dbReference type="GO" id="GO:0035658">
    <property type="term" value="C:Mon1-Ccz1 complex"/>
    <property type="evidence" value="ECO:0007669"/>
    <property type="project" value="TreeGrafter"/>
</dbReference>
<feature type="region of interest" description="Disordered" evidence="3">
    <location>
        <begin position="370"/>
        <end position="401"/>
    </location>
</feature>
<comment type="function">
    <text evidence="2">Plays an important role in membrane trafficking through the secretory apparatus.</text>
</comment>
<evidence type="ECO:0000259" key="6">
    <source>
        <dbReference type="Pfam" id="PF19038"/>
    </source>
</evidence>
<dbReference type="Pfam" id="PF19037">
    <property type="entry name" value="Fuz_longin_2"/>
    <property type="match status" value="1"/>
</dbReference>
<dbReference type="InterPro" id="IPR043972">
    <property type="entry name" value="FUZ/MON1/HPS1_longin_1"/>
</dbReference>
<dbReference type="PANTHER" id="PTHR13027">
    <property type="entry name" value="SAND PROTEIN-RELATED"/>
    <property type="match status" value="1"/>
</dbReference>
<dbReference type="InterPro" id="IPR043970">
    <property type="entry name" value="FUZ/MON1/HPS1_longin_3"/>
</dbReference>
<dbReference type="InterPro" id="IPR043971">
    <property type="entry name" value="FUZ/MON1/HPS1_longin_2"/>
</dbReference>
<keyword evidence="8" id="KW-1185">Reference proteome</keyword>
<dbReference type="AlphaFoldDB" id="A0AA39H2P8"/>
<reference evidence="7" key="1">
    <citation type="submission" date="2023-06" db="EMBL/GenBank/DDBJ databases">
        <title>Genomic analysis of the entomopathogenic nematode Steinernema hermaphroditum.</title>
        <authorList>
            <person name="Schwarz E.M."/>
            <person name="Heppert J.K."/>
            <person name="Baniya A."/>
            <person name="Schwartz H.T."/>
            <person name="Tan C.-H."/>
            <person name="Antoshechkin I."/>
            <person name="Sternberg P.W."/>
            <person name="Goodrich-Blair H."/>
            <person name="Dillman A.R."/>
        </authorList>
    </citation>
    <scope>NUCLEOTIDE SEQUENCE</scope>
    <source>
        <strain evidence="7">PS9179</strain>
        <tissue evidence="7">Whole animal</tissue>
    </source>
</reference>
<feature type="domain" description="FUZ/MON1/HPS1 second Longin" evidence="5">
    <location>
        <begin position="583"/>
        <end position="679"/>
    </location>
</feature>